<feature type="region of interest" description="Disordered" evidence="1">
    <location>
        <begin position="121"/>
        <end position="201"/>
    </location>
</feature>
<dbReference type="EMBL" id="JBGBYS010000003">
    <property type="protein sequence ID" value="MEY9257778.1"/>
    <property type="molecule type" value="Genomic_DNA"/>
</dbReference>
<gene>
    <name evidence="2" type="ORF">ABH903_000788</name>
</gene>
<dbReference type="PANTHER" id="PTHR36849:SF1">
    <property type="entry name" value="CYTOPLASMIC PROTEIN"/>
    <property type="match status" value="1"/>
</dbReference>
<dbReference type="PANTHER" id="PTHR36849">
    <property type="entry name" value="CYTOPLASMIC PROTEIN-RELATED"/>
    <property type="match status" value="1"/>
</dbReference>
<name>A0ABV4EGY3_BREEP</name>
<evidence type="ECO:0000256" key="1">
    <source>
        <dbReference type="SAM" id="MobiDB-lite"/>
    </source>
</evidence>
<dbReference type="Pfam" id="PF22752">
    <property type="entry name" value="DUF488-N3i"/>
    <property type="match status" value="1"/>
</dbReference>
<reference evidence="2 3" key="1">
    <citation type="submission" date="2024-07" db="EMBL/GenBank/DDBJ databases">
        <title>Mealworm larvae gut microbial communities from Newark, Delaware, USA.</title>
        <authorList>
            <person name="Blenner M."/>
        </authorList>
    </citation>
    <scope>NUCLEOTIDE SEQUENCE [LARGE SCALE GENOMIC DNA]</scope>
    <source>
        <strain evidence="2 3">UD i117</strain>
    </source>
</reference>
<dbReference type="Proteomes" id="UP001565435">
    <property type="component" value="Unassembled WGS sequence"/>
</dbReference>
<protein>
    <submittedName>
        <fullName evidence="2">Uncharacterized protein YeaO (DUF488 family)</fullName>
    </submittedName>
</protein>
<proteinExistence type="predicted"/>
<keyword evidence="3" id="KW-1185">Reference proteome</keyword>
<dbReference type="RefSeq" id="WP_370035131.1">
    <property type="nucleotide sequence ID" value="NZ_JBGBYS010000003.1"/>
</dbReference>
<feature type="compositionally biased region" description="Low complexity" evidence="1">
    <location>
        <begin position="128"/>
        <end position="147"/>
    </location>
</feature>
<evidence type="ECO:0000313" key="2">
    <source>
        <dbReference type="EMBL" id="MEY9257778.1"/>
    </source>
</evidence>
<accession>A0ABV4EGY3</accession>
<comment type="caution">
    <text evidence="2">The sequence shown here is derived from an EMBL/GenBank/DDBJ whole genome shotgun (WGS) entry which is preliminary data.</text>
</comment>
<feature type="compositionally biased region" description="Low complexity" evidence="1">
    <location>
        <begin position="168"/>
        <end position="186"/>
    </location>
</feature>
<dbReference type="InterPro" id="IPR052552">
    <property type="entry name" value="YeaO-like"/>
</dbReference>
<evidence type="ECO:0000313" key="3">
    <source>
        <dbReference type="Proteomes" id="UP001565435"/>
    </source>
</evidence>
<organism evidence="2 3">
    <name type="scientific">Brevibacterium epidermidis</name>
    <dbReference type="NCBI Taxonomy" id="1698"/>
    <lineage>
        <taxon>Bacteria</taxon>
        <taxon>Bacillati</taxon>
        <taxon>Actinomycetota</taxon>
        <taxon>Actinomycetes</taxon>
        <taxon>Micrococcales</taxon>
        <taxon>Brevibacteriaceae</taxon>
        <taxon>Brevibacterium</taxon>
    </lineage>
</organism>
<sequence>MSEKKSSTHVVQVRRIYDEAQKSDGTRILVDRVWPRGVSKDKAELDDWVKDVAPSTELRKWYSHDPEKFDEFARRFREELKSDDAEQALEELRGLAQRGTLTLLTAAKRDDISQATVLAEILNDGKKTSGTKSSGKTTGTTKSGSKKSSSKDRESARSPLTPATGPMSSSAAAPNAASPAMKIRPASRPPSPRRPPPGRRS</sequence>